<dbReference type="KEGG" id="vg:55604734"/>
<reference evidence="1 2" key="1">
    <citation type="submission" date="2017-07" db="EMBL/GenBank/DDBJ databases">
        <title>In vitro design and evaluation of phage cocktails against multidrug-resistant Aeromonas salmonicida.</title>
        <authorList>
            <person name="Chen L."/>
            <person name="Yuan S."/>
            <person name="Ma Y."/>
        </authorList>
    </citation>
    <scope>NUCLEOTIDE SEQUENCE [LARGE SCALE GENOMIC DNA]</scope>
</reference>
<sequence length="323" mass="35743">MISIFQQPRSLTYYAGSSYQLSILASTNNVDAELRYSWESSVDSNAWTAVVDASAATDNLRVLPSNASYNHGYFRCRVKEVNSTSGAELSSLDSSVVTVTMFDGRTNTDMTRSRMASMIKSRKASDHEFNGDPTLETLSVVGGIGNLTIQDARSHNKFKTVENAISDAAYVGRLNKGSVIINIDNTDPGGKPQIDTLTFSGAISSPISGMPVVLDVFGTRIEVADGVSPTFVRDKVFDLLKQFEVDGLYVRDVTKLSSDSINFTYRDLRDHTPEPWSEYGMTIDWVVGSPASYGYGYWEMFFKEDKVAIDTTVTTLYYWKRIG</sequence>
<dbReference type="Gene3D" id="2.20.20.20">
    <property type="entry name" value="Baseplate structural protein gp11, C-terminal domain"/>
    <property type="match status" value="1"/>
</dbReference>
<dbReference type="RefSeq" id="YP_009834667.1">
    <property type="nucleotide sequence ID" value="NC_048673.1"/>
</dbReference>
<dbReference type="InterPro" id="IPR036214">
    <property type="entry name" value="Gp11_sf"/>
</dbReference>
<dbReference type="GeneID" id="55604734"/>
<evidence type="ECO:0000313" key="1">
    <source>
        <dbReference type="EMBL" id="ASU00185.1"/>
    </source>
</evidence>
<dbReference type="InterPro" id="IPR043180">
    <property type="entry name" value="Baseplate_struct_Gp11_C"/>
</dbReference>
<protein>
    <submittedName>
        <fullName evidence="1">Baseplate wedge subunit and tail pin</fullName>
    </submittedName>
</protein>
<keyword evidence="2" id="KW-1185">Reference proteome</keyword>
<dbReference type="EMBL" id="MF448340">
    <property type="protein sequence ID" value="ASU00185.1"/>
    <property type="molecule type" value="Genomic_DNA"/>
</dbReference>
<organism evidence="1 2">
    <name type="scientific">Aeromonas phage AS-zj</name>
    <dbReference type="NCBI Taxonomy" id="2024208"/>
    <lineage>
        <taxon>Viruses</taxon>
        <taxon>Duplodnaviria</taxon>
        <taxon>Heunggongvirae</taxon>
        <taxon>Uroviricota</taxon>
        <taxon>Caudoviricetes</taxon>
        <taxon>Pantevenvirales</taxon>
        <taxon>Straboviridae</taxon>
        <taxon>Emmerichvirinae</taxon>
        <taxon>Ceceduovirus</taxon>
        <taxon>Ceceduovirus aszj</taxon>
    </lineage>
</organism>
<accession>A0A223LDS2</accession>
<evidence type="ECO:0000313" key="2">
    <source>
        <dbReference type="Proteomes" id="UP000226092"/>
    </source>
</evidence>
<dbReference type="InterPro" id="IPR015976">
    <property type="entry name" value="Phage_T4_Gp11_C"/>
</dbReference>
<dbReference type="Gene3D" id="3.90.1160.10">
    <property type="entry name" value="Baseplate structural protein gp11, finger domain"/>
    <property type="match status" value="1"/>
</dbReference>
<dbReference type="SUPFAM" id="SSF56558">
    <property type="entry name" value="Baseplate structural protein gp11"/>
    <property type="match status" value="1"/>
</dbReference>
<dbReference type="InterPro" id="IPR014791">
    <property type="entry name" value="Baseplate_struct_Gp11"/>
</dbReference>
<dbReference type="Pfam" id="PF08677">
    <property type="entry name" value="GP11"/>
    <property type="match status" value="1"/>
</dbReference>
<proteinExistence type="predicted"/>
<dbReference type="Proteomes" id="UP000226092">
    <property type="component" value="Segment"/>
</dbReference>
<name>A0A223LDS2_9CAUD</name>